<organism evidence="5 6">
    <name type="scientific">Frankliniella fusca</name>
    <dbReference type="NCBI Taxonomy" id="407009"/>
    <lineage>
        <taxon>Eukaryota</taxon>
        <taxon>Metazoa</taxon>
        <taxon>Ecdysozoa</taxon>
        <taxon>Arthropoda</taxon>
        <taxon>Hexapoda</taxon>
        <taxon>Insecta</taxon>
        <taxon>Pterygota</taxon>
        <taxon>Neoptera</taxon>
        <taxon>Paraneoptera</taxon>
        <taxon>Thysanoptera</taxon>
        <taxon>Terebrantia</taxon>
        <taxon>Thripoidea</taxon>
        <taxon>Thripidae</taxon>
        <taxon>Frankliniella</taxon>
    </lineage>
</organism>
<reference evidence="5" key="1">
    <citation type="submission" date="2021-07" db="EMBL/GenBank/DDBJ databases">
        <authorList>
            <person name="Catto M.A."/>
            <person name="Jacobson A."/>
            <person name="Kennedy G."/>
            <person name="Labadie P."/>
            <person name="Hunt B.G."/>
            <person name="Srinivasan R."/>
        </authorList>
    </citation>
    <scope>NUCLEOTIDE SEQUENCE</scope>
    <source>
        <strain evidence="5">PL_HMW_Pooled</strain>
        <tissue evidence="5">Head</tissue>
    </source>
</reference>
<keyword evidence="2" id="KW-0479">Metal-binding</keyword>
<keyword evidence="4" id="KW-0472">Membrane</keyword>
<dbReference type="Proteomes" id="UP001219518">
    <property type="component" value="Unassembled WGS sequence"/>
</dbReference>
<evidence type="ECO:0000256" key="1">
    <source>
        <dbReference type="ARBA" id="ARBA00004273"/>
    </source>
</evidence>
<reference evidence="5" key="2">
    <citation type="journal article" date="2023" name="BMC Genomics">
        <title>Pest status, molecular evolution, and epigenetic factors derived from the genome assembly of Frankliniella fusca, a thysanopteran phytovirus vector.</title>
        <authorList>
            <person name="Catto M.A."/>
            <person name="Labadie P.E."/>
            <person name="Jacobson A.L."/>
            <person name="Kennedy G.G."/>
            <person name="Srinivasan R."/>
            <person name="Hunt B.G."/>
        </authorList>
    </citation>
    <scope>NUCLEOTIDE SEQUENCE</scope>
    <source>
        <strain evidence="5">PL_HMW_Pooled</strain>
    </source>
</reference>
<proteinExistence type="predicted"/>
<dbReference type="GO" id="GO:0036444">
    <property type="term" value="P:calcium import into the mitochondrion"/>
    <property type="evidence" value="ECO:0007669"/>
    <property type="project" value="TreeGrafter"/>
</dbReference>
<protein>
    <submittedName>
        <fullName evidence="5">Calcium uptake protein 1-like protein, mitochondrial</fullName>
    </submittedName>
</protein>
<accession>A0AAE1HLS1</accession>
<gene>
    <name evidence="5" type="ORF">KUF71_001564</name>
</gene>
<comment type="subcellular location">
    <subcellularLocation>
        <location evidence="1">Mitochondrion inner membrane</location>
    </subcellularLocation>
</comment>
<evidence type="ECO:0000313" key="6">
    <source>
        <dbReference type="Proteomes" id="UP001219518"/>
    </source>
</evidence>
<evidence type="ECO:0000256" key="4">
    <source>
        <dbReference type="ARBA" id="ARBA00023136"/>
    </source>
</evidence>
<keyword evidence="6" id="KW-1185">Reference proteome</keyword>
<dbReference type="GO" id="GO:0005509">
    <property type="term" value="F:calcium ion binding"/>
    <property type="evidence" value="ECO:0007669"/>
    <property type="project" value="InterPro"/>
</dbReference>
<evidence type="ECO:0000313" key="5">
    <source>
        <dbReference type="EMBL" id="KAK3922905.1"/>
    </source>
</evidence>
<comment type="caution">
    <text evidence="5">The sequence shown here is derived from an EMBL/GenBank/DDBJ whole genome shotgun (WGS) entry which is preliminary data.</text>
</comment>
<dbReference type="AlphaFoldDB" id="A0AAE1HLS1"/>
<dbReference type="GO" id="GO:1990246">
    <property type="term" value="C:uniplex complex"/>
    <property type="evidence" value="ECO:0007669"/>
    <property type="project" value="TreeGrafter"/>
</dbReference>
<dbReference type="EMBL" id="JAHWGI010001134">
    <property type="protein sequence ID" value="KAK3922905.1"/>
    <property type="molecule type" value="Genomic_DNA"/>
</dbReference>
<keyword evidence="3" id="KW-0677">Repeat</keyword>
<dbReference type="GO" id="GO:0051560">
    <property type="term" value="P:mitochondrial calcium ion homeostasis"/>
    <property type="evidence" value="ECO:0007669"/>
    <property type="project" value="TreeGrafter"/>
</dbReference>
<dbReference type="PANTHER" id="PTHR12294">
    <property type="entry name" value="EF HAND DOMAIN FAMILY A1,A2-RELATED"/>
    <property type="match status" value="1"/>
</dbReference>
<name>A0AAE1HLS1_9NEOP</name>
<evidence type="ECO:0000256" key="2">
    <source>
        <dbReference type="ARBA" id="ARBA00022723"/>
    </source>
</evidence>
<evidence type="ECO:0000256" key="3">
    <source>
        <dbReference type="ARBA" id="ARBA00022737"/>
    </source>
</evidence>
<dbReference type="PANTHER" id="PTHR12294:SF1">
    <property type="entry name" value="CALCIUM UPTAKE PROTEIN 1, MITOCHONDRIAL"/>
    <property type="match status" value="1"/>
</dbReference>
<dbReference type="InterPro" id="IPR039800">
    <property type="entry name" value="MICU1/2/3"/>
</dbReference>
<sequence>MSLRAYQFIKNKSPFSTNYTIFKYGFLNVSVSHTAPHIQARLLSKTCSRILCNSIVIKKKIVCLQPYKIQTRSYKHAQDFGHKPIPPDRFNNMLSTVLLGAMFYFVYAGSFKNVEMIPFLKKTGKDAWEFFKPSWLNDWPPKVDAATIDVEKHSKTFVGETAAEETEADESKKKKKKAIGFRERRIIEYENRIRQFSTPDKVFRYFATLQVTHVTSSGVQTHEVFMTPDDFLRSMTPGVKQPPGLGLDRYKRYDPKDIIKEVNLLFHGT</sequence>